<dbReference type="EMBL" id="CP002691">
    <property type="protein sequence ID" value="AEE49386.1"/>
    <property type="molecule type" value="Genomic_DNA"/>
</dbReference>
<dbReference type="HOGENOM" id="CLU_107087_3_0_10"/>
<dbReference type="InterPro" id="IPR046525">
    <property type="entry name" value="DUF6702"/>
</dbReference>
<organism evidence="1 2">
    <name type="scientific">Haliscomenobacter hydrossis (strain ATCC 27775 / DSM 1100 / LMG 10767 / O)</name>
    <dbReference type="NCBI Taxonomy" id="760192"/>
    <lineage>
        <taxon>Bacteria</taxon>
        <taxon>Pseudomonadati</taxon>
        <taxon>Bacteroidota</taxon>
        <taxon>Saprospiria</taxon>
        <taxon>Saprospirales</taxon>
        <taxon>Haliscomenobacteraceae</taxon>
        <taxon>Haliscomenobacter</taxon>
    </lineage>
</organism>
<protein>
    <submittedName>
        <fullName evidence="1">Uncharacterized protein</fullName>
    </submittedName>
</protein>
<sequence length="171" mass="19935">MKSVFIVLLLTTWVSNLTPNHPIHLTLSEVVYEEKNRSIQITHKIFMDDLEEHMEEVLKSQGKEVNLKLGTPQEHPETDRYLAEYLTSHFKLLINGKAYKANFLGKEYEDVAAWLYVEINNVPKPKTIDLTDSFLMDLYDDQNNLVNFTFPQKKGSLRFVQGKVRETFSIQ</sequence>
<proteinExistence type="predicted"/>
<dbReference type="Pfam" id="PF20420">
    <property type="entry name" value="DUF6702"/>
    <property type="match status" value="1"/>
</dbReference>
<evidence type="ECO:0000313" key="2">
    <source>
        <dbReference type="Proteomes" id="UP000008461"/>
    </source>
</evidence>
<gene>
    <name evidence="1" type="ordered locus">Halhy_1493</name>
</gene>
<evidence type="ECO:0000313" key="1">
    <source>
        <dbReference type="EMBL" id="AEE49386.1"/>
    </source>
</evidence>
<dbReference type="OrthoDB" id="5735516at2"/>
<dbReference type="eggNOG" id="ENOG503140B">
    <property type="taxonomic scope" value="Bacteria"/>
</dbReference>
<dbReference type="KEGG" id="hhy:Halhy_1493"/>
<dbReference type="STRING" id="760192.Halhy_1493"/>
<name>F4KYE5_HALH1</name>
<keyword evidence="2" id="KW-1185">Reference proteome</keyword>
<dbReference type="Proteomes" id="UP000008461">
    <property type="component" value="Chromosome"/>
</dbReference>
<reference key="2">
    <citation type="submission" date="2011-04" db="EMBL/GenBank/DDBJ databases">
        <title>Complete sequence of chromosome of Haliscomenobacter hydrossis DSM 1100.</title>
        <authorList>
            <consortium name="US DOE Joint Genome Institute (JGI-PGF)"/>
            <person name="Lucas S."/>
            <person name="Han J."/>
            <person name="Lapidus A."/>
            <person name="Bruce D."/>
            <person name="Goodwin L."/>
            <person name="Pitluck S."/>
            <person name="Peters L."/>
            <person name="Kyrpides N."/>
            <person name="Mavromatis K."/>
            <person name="Ivanova N."/>
            <person name="Ovchinnikova G."/>
            <person name="Pagani I."/>
            <person name="Daligault H."/>
            <person name="Detter J.C."/>
            <person name="Han C."/>
            <person name="Land M."/>
            <person name="Hauser L."/>
            <person name="Markowitz V."/>
            <person name="Cheng J.-F."/>
            <person name="Hugenholtz P."/>
            <person name="Woyke T."/>
            <person name="Wu D."/>
            <person name="Verbarg S."/>
            <person name="Frueling A."/>
            <person name="Brambilla E."/>
            <person name="Klenk H.-P."/>
            <person name="Eisen J.A."/>
        </authorList>
    </citation>
    <scope>NUCLEOTIDE SEQUENCE</scope>
    <source>
        <strain>DSM 1100</strain>
    </source>
</reference>
<reference evidence="1 2" key="1">
    <citation type="journal article" date="2011" name="Stand. Genomic Sci.">
        <title>Complete genome sequence of Haliscomenobacter hydrossis type strain (O).</title>
        <authorList>
            <consortium name="US DOE Joint Genome Institute (JGI-PGF)"/>
            <person name="Daligault H."/>
            <person name="Lapidus A."/>
            <person name="Zeytun A."/>
            <person name="Nolan M."/>
            <person name="Lucas S."/>
            <person name="Del Rio T.G."/>
            <person name="Tice H."/>
            <person name="Cheng J.F."/>
            <person name="Tapia R."/>
            <person name="Han C."/>
            <person name="Goodwin L."/>
            <person name="Pitluck S."/>
            <person name="Liolios K."/>
            <person name="Pagani I."/>
            <person name="Ivanova N."/>
            <person name="Huntemann M."/>
            <person name="Mavromatis K."/>
            <person name="Mikhailova N."/>
            <person name="Pati A."/>
            <person name="Chen A."/>
            <person name="Palaniappan K."/>
            <person name="Land M."/>
            <person name="Hauser L."/>
            <person name="Brambilla E.M."/>
            <person name="Rohde M."/>
            <person name="Verbarg S."/>
            <person name="Goker M."/>
            <person name="Bristow J."/>
            <person name="Eisen J.A."/>
            <person name="Markowitz V."/>
            <person name="Hugenholtz P."/>
            <person name="Kyrpides N.C."/>
            <person name="Klenk H.P."/>
            <person name="Woyke T."/>
        </authorList>
    </citation>
    <scope>NUCLEOTIDE SEQUENCE [LARGE SCALE GENOMIC DNA]</scope>
    <source>
        <strain evidence="2">ATCC 27775 / DSM 1100 / LMG 10767 / O</strain>
    </source>
</reference>
<dbReference type="AlphaFoldDB" id="F4KYE5"/>
<accession>F4KYE5</accession>
<dbReference type="RefSeq" id="WP_013763940.1">
    <property type="nucleotide sequence ID" value="NC_015510.1"/>
</dbReference>